<sequence>MTWLIVLGVFVAEAILMLRTYAIYERKRWVLIFLCVVLGSVLIPALIVVQLEMDSLHYGYPPDGIYKGCYLTDPTSAIIFIAYILVVLSETIIVSLTLVKAVQHLRRSSVPLVVNLYRNGILFYLYILGKTFATR</sequence>
<keyword evidence="1" id="KW-0472">Membrane</keyword>
<feature type="transmembrane region" description="Helical" evidence="1">
    <location>
        <begin position="31"/>
        <end position="51"/>
    </location>
</feature>
<accession>A0A4S4KCZ0</accession>
<dbReference type="EMBL" id="SGPJ01000276">
    <property type="protein sequence ID" value="THG95941.1"/>
    <property type="molecule type" value="Genomic_DNA"/>
</dbReference>
<organism evidence="2 3">
    <name type="scientific">Hermanssonia centrifuga</name>
    <dbReference type="NCBI Taxonomy" id="98765"/>
    <lineage>
        <taxon>Eukaryota</taxon>
        <taxon>Fungi</taxon>
        <taxon>Dikarya</taxon>
        <taxon>Basidiomycota</taxon>
        <taxon>Agaricomycotina</taxon>
        <taxon>Agaricomycetes</taxon>
        <taxon>Polyporales</taxon>
        <taxon>Meruliaceae</taxon>
        <taxon>Hermanssonia</taxon>
    </lineage>
</organism>
<name>A0A4S4KCZ0_9APHY</name>
<dbReference type="AlphaFoldDB" id="A0A4S4KCZ0"/>
<protein>
    <submittedName>
        <fullName evidence="2">Uncharacterized protein</fullName>
    </submittedName>
</protein>
<gene>
    <name evidence="2" type="ORF">EW026_g5797</name>
</gene>
<feature type="transmembrane region" description="Helical" evidence="1">
    <location>
        <begin position="77"/>
        <end position="99"/>
    </location>
</feature>
<evidence type="ECO:0000313" key="2">
    <source>
        <dbReference type="EMBL" id="THG95941.1"/>
    </source>
</evidence>
<keyword evidence="1" id="KW-1133">Transmembrane helix</keyword>
<keyword evidence="3" id="KW-1185">Reference proteome</keyword>
<feature type="transmembrane region" description="Helical" evidence="1">
    <location>
        <begin position="6"/>
        <end position="24"/>
    </location>
</feature>
<comment type="caution">
    <text evidence="2">The sequence shown here is derived from an EMBL/GenBank/DDBJ whole genome shotgun (WGS) entry which is preliminary data.</text>
</comment>
<evidence type="ECO:0000256" key="1">
    <source>
        <dbReference type="SAM" id="Phobius"/>
    </source>
</evidence>
<keyword evidence="1" id="KW-0812">Transmembrane</keyword>
<evidence type="ECO:0000313" key="3">
    <source>
        <dbReference type="Proteomes" id="UP000309038"/>
    </source>
</evidence>
<proteinExistence type="predicted"/>
<dbReference type="Proteomes" id="UP000309038">
    <property type="component" value="Unassembled WGS sequence"/>
</dbReference>
<reference evidence="2 3" key="1">
    <citation type="submission" date="2019-02" db="EMBL/GenBank/DDBJ databases">
        <title>Genome sequencing of the rare red list fungi Phlebia centrifuga.</title>
        <authorList>
            <person name="Buettner E."/>
            <person name="Kellner H."/>
        </authorList>
    </citation>
    <scope>NUCLEOTIDE SEQUENCE [LARGE SCALE GENOMIC DNA]</scope>
    <source>
        <strain evidence="2 3">DSM 108282</strain>
    </source>
</reference>